<comment type="similarity">
    <text evidence="2">Belongs to the MscS (TC 1.A.23) family.</text>
</comment>
<keyword evidence="3" id="KW-1003">Cell membrane</keyword>
<dbReference type="InterPro" id="IPR011066">
    <property type="entry name" value="MscS_channel_C_sf"/>
</dbReference>
<dbReference type="SUPFAM" id="SSF82689">
    <property type="entry name" value="Mechanosensitive channel protein MscS (YggB), C-terminal domain"/>
    <property type="match status" value="1"/>
</dbReference>
<evidence type="ECO:0000259" key="8">
    <source>
        <dbReference type="Pfam" id="PF00924"/>
    </source>
</evidence>
<evidence type="ECO:0000259" key="9">
    <source>
        <dbReference type="Pfam" id="PF21082"/>
    </source>
</evidence>
<dbReference type="InterPro" id="IPR049278">
    <property type="entry name" value="MS_channel_C"/>
</dbReference>
<reference evidence="11" key="1">
    <citation type="submission" date="2022-10" db="EMBL/GenBank/DDBJ databases">
        <title>Gaoshiqiia sediminis gen. nov., sp. nov., isolated from coastal sediment.</title>
        <authorList>
            <person name="Yu W.X."/>
            <person name="Mu D.S."/>
            <person name="Du J.Z."/>
            <person name="Liang Y.Q."/>
        </authorList>
    </citation>
    <scope>NUCLEOTIDE SEQUENCE</scope>
    <source>
        <strain evidence="11">A06</strain>
    </source>
</reference>
<dbReference type="InterPro" id="IPR010920">
    <property type="entry name" value="LSM_dom_sf"/>
</dbReference>
<feature type="domain" description="Mechanosensitive ion channel transmembrane helices 2/3" evidence="10">
    <location>
        <begin position="68"/>
        <end position="102"/>
    </location>
</feature>
<dbReference type="RefSeq" id="WP_282590188.1">
    <property type="nucleotide sequence ID" value="NZ_JAPAAF010000002.1"/>
</dbReference>
<dbReference type="Gene3D" id="2.30.30.60">
    <property type="match status" value="1"/>
</dbReference>
<comment type="caution">
    <text evidence="11">The sequence shown here is derived from an EMBL/GenBank/DDBJ whole genome shotgun (WGS) entry which is preliminary data.</text>
</comment>
<dbReference type="SUPFAM" id="SSF50182">
    <property type="entry name" value="Sm-like ribonucleoproteins"/>
    <property type="match status" value="1"/>
</dbReference>
<feature type="transmembrane region" description="Helical" evidence="7">
    <location>
        <begin position="88"/>
        <end position="118"/>
    </location>
</feature>
<sequence>MEMIESFSTWITGIVVTYGVKFLVALVVLFIGLWVIRMITKAMSRVMEKKNVDASLRGFLNSLTGILLKAMLFITVISMMGIQMTSFVALLGAAGLAVGMALSGTLQNFAGGVMILIFKPFKVGDYIEAQGYAGSVSEIQIFITVLKTPDNKTIIIPNGGLSTGSLINYSAEENRRVDFSFGIAYGDDYDKAKSLLLKLIKLDSRILADPEPFVALGQLADSSVNITVRVWVNSSDYWGVFFDMNETVYKEFEKNGMHIPFPQLDVHLQK</sequence>
<dbReference type="InterPro" id="IPR006686">
    <property type="entry name" value="MscS_channel_CS"/>
</dbReference>
<evidence type="ECO:0000256" key="2">
    <source>
        <dbReference type="ARBA" id="ARBA00008017"/>
    </source>
</evidence>
<keyword evidence="6 7" id="KW-0472">Membrane</keyword>
<dbReference type="PANTHER" id="PTHR30221:SF1">
    <property type="entry name" value="SMALL-CONDUCTANCE MECHANOSENSITIVE CHANNEL"/>
    <property type="match status" value="1"/>
</dbReference>
<evidence type="ECO:0000256" key="6">
    <source>
        <dbReference type="ARBA" id="ARBA00023136"/>
    </source>
</evidence>
<evidence type="ECO:0000313" key="11">
    <source>
        <dbReference type="EMBL" id="MCW0481578.1"/>
    </source>
</evidence>
<dbReference type="Pfam" id="PF21082">
    <property type="entry name" value="MS_channel_3rd"/>
    <property type="match status" value="1"/>
</dbReference>
<dbReference type="Pfam" id="PF05552">
    <property type="entry name" value="MS_channel_1st_1"/>
    <property type="match status" value="1"/>
</dbReference>
<dbReference type="PROSITE" id="PS01246">
    <property type="entry name" value="UPF0003"/>
    <property type="match status" value="1"/>
</dbReference>
<keyword evidence="5 7" id="KW-1133">Transmembrane helix</keyword>
<dbReference type="InterPro" id="IPR045275">
    <property type="entry name" value="MscS_archaea/bacteria_type"/>
</dbReference>
<dbReference type="InterPro" id="IPR006685">
    <property type="entry name" value="MscS_channel_2nd"/>
</dbReference>
<dbReference type="Proteomes" id="UP001163821">
    <property type="component" value="Unassembled WGS sequence"/>
</dbReference>
<dbReference type="Gene3D" id="1.10.287.1260">
    <property type="match status" value="1"/>
</dbReference>
<dbReference type="InterPro" id="IPR011014">
    <property type="entry name" value="MscS_channel_TM-2"/>
</dbReference>
<dbReference type="InterPro" id="IPR023408">
    <property type="entry name" value="MscS_beta-dom_sf"/>
</dbReference>
<dbReference type="AlphaFoldDB" id="A0AA42C4A7"/>
<organism evidence="11 12">
    <name type="scientific">Gaoshiqia sediminis</name>
    <dbReference type="NCBI Taxonomy" id="2986998"/>
    <lineage>
        <taxon>Bacteria</taxon>
        <taxon>Pseudomonadati</taxon>
        <taxon>Bacteroidota</taxon>
        <taxon>Bacteroidia</taxon>
        <taxon>Marinilabiliales</taxon>
        <taxon>Prolixibacteraceae</taxon>
        <taxon>Gaoshiqia</taxon>
    </lineage>
</organism>
<evidence type="ECO:0000256" key="1">
    <source>
        <dbReference type="ARBA" id="ARBA00004651"/>
    </source>
</evidence>
<dbReference type="SUPFAM" id="SSF82861">
    <property type="entry name" value="Mechanosensitive channel protein MscS (YggB), transmembrane region"/>
    <property type="match status" value="1"/>
</dbReference>
<feature type="transmembrane region" description="Helical" evidence="7">
    <location>
        <begin position="59"/>
        <end position="82"/>
    </location>
</feature>
<dbReference type="Gene3D" id="3.30.70.100">
    <property type="match status" value="1"/>
</dbReference>
<dbReference type="EMBL" id="JAPAAF010000002">
    <property type="protein sequence ID" value="MCW0481578.1"/>
    <property type="molecule type" value="Genomic_DNA"/>
</dbReference>
<evidence type="ECO:0000256" key="3">
    <source>
        <dbReference type="ARBA" id="ARBA00022475"/>
    </source>
</evidence>
<dbReference type="PANTHER" id="PTHR30221">
    <property type="entry name" value="SMALL-CONDUCTANCE MECHANOSENSITIVE CHANNEL"/>
    <property type="match status" value="1"/>
</dbReference>
<dbReference type="GO" id="GO:0005886">
    <property type="term" value="C:plasma membrane"/>
    <property type="evidence" value="ECO:0007669"/>
    <property type="project" value="UniProtKB-SubCell"/>
</dbReference>
<feature type="domain" description="Mechanosensitive ion channel MscS C-terminal" evidence="9">
    <location>
        <begin position="177"/>
        <end position="259"/>
    </location>
</feature>
<protein>
    <submittedName>
        <fullName evidence="11">Mechanosensitive ion channel</fullName>
    </submittedName>
</protein>
<feature type="transmembrane region" description="Helical" evidence="7">
    <location>
        <begin position="20"/>
        <end position="39"/>
    </location>
</feature>
<proteinExistence type="inferred from homology"/>
<gene>
    <name evidence="11" type="ORF">N2K84_02480</name>
</gene>
<dbReference type="InterPro" id="IPR008910">
    <property type="entry name" value="MSC_TM_helix"/>
</dbReference>
<evidence type="ECO:0000256" key="4">
    <source>
        <dbReference type="ARBA" id="ARBA00022692"/>
    </source>
</evidence>
<dbReference type="GO" id="GO:0008381">
    <property type="term" value="F:mechanosensitive monoatomic ion channel activity"/>
    <property type="evidence" value="ECO:0007669"/>
    <property type="project" value="InterPro"/>
</dbReference>
<keyword evidence="4 7" id="KW-0812">Transmembrane</keyword>
<dbReference type="Pfam" id="PF21088">
    <property type="entry name" value="MS_channel_1st"/>
    <property type="match status" value="1"/>
</dbReference>
<comment type="subcellular location">
    <subcellularLocation>
        <location evidence="1">Cell membrane</location>
        <topology evidence="1">Multi-pass membrane protein</topology>
    </subcellularLocation>
</comment>
<evidence type="ECO:0000256" key="5">
    <source>
        <dbReference type="ARBA" id="ARBA00022989"/>
    </source>
</evidence>
<evidence type="ECO:0000313" key="12">
    <source>
        <dbReference type="Proteomes" id="UP001163821"/>
    </source>
</evidence>
<dbReference type="Pfam" id="PF00924">
    <property type="entry name" value="MS_channel_2nd"/>
    <property type="match status" value="1"/>
</dbReference>
<dbReference type="InterPro" id="IPR049142">
    <property type="entry name" value="MS_channel_1st"/>
</dbReference>
<feature type="domain" description="Mechanosensitive ion channel MscS" evidence="8">
    <location>
        <begin position="105"/>
        <end position="170"/>
    </location>
</feature>
<keyword evidence="12" id="KW-1185">Reference proteome</keyword>
<evidence type="ECO:0000256" key="7">
    <source>
        <dbReference type="SAM" id="Phobius"/>
    </source>
</evidence>
<evidence type="ECO:0000259" key="10">
    <source>
        <dbReference type="Pfam" id="PF21088"/>
    </source>
</evidence>
<name>A0AA42C4A7_9BACT</name>
<accession>A0AA42C4A7</accession>